<dbReference type="AlphaFoldDB" id="B1FUH9"/>
<reference evidence="1 2" key="1">
    <citation type="submission" date="2008-03" db="EMBL/GenBank/DDBJ databases">
        <title>Sequencing of the draft genome and assembly of Burkholderia graminis C4D1M.</title>
        <authorList>
            <consortium name="US DOE Joint Genome Institute (JGI-PGF)"/>
            <person name="Copeland A."/>
            <person name="Lucas S."/>
            <person name="Lapidus A."/>
            <person name="Glavina del Rio T."/>
            <person name="Dalin E."/>
            <person name="Tice H."/>
            <person name="Bruce D."/>
            <person name="Goodwin L."/>
            <person name="Pitluck S."/>
            <person name="Larimer F."/>
            <person name="Land M.L."/>
            <person name="Hauser L."/>
            <person name="Tiedje J."/>
            <person name="Richardson P."/>
        </authorList>
    </citation>
    <scope>NUCLEOTIDE SEQUENCE [LARGE SCALE GENOMIC DNA]</scope>
    <source>
        <strain evidence="2">ATCC 700544 / DSM 17151 / LMG 18924 / NCIMB 13744 / C4D1M</strain>
    </source>
</reference>
<dbReference type="EMBL" id="ABLD01000002">
    <property type="protein sequence ID" value="EDT12289.1"/>
    <property type="molecule type" value="Genomic_DNA"/>
</dbReference>
<evidence type="ECO:0000313" key="1">
    <source>
        <dbReference type="EMBL" id="EDT12289.1"/>
    </source>
</evidence>
<sequence>MDCGAAIEVADVLCTVDSCDPLMKRVHRHDDESVLLKSCR</sequence>
<dbReference type="Proteomes" id="UP000005045">
    <property type="component" value="Unassembled WGS sequence"/>
</dbReference>
<proteinExistence type="predicted"/>
<evidence type="ECO:0000313" key="2">
    <source>
        <dbReference type="Proteomes" id="UP000005045"/>
    </source>
</evidence>
<gene>
    <name evidence="1" type="ORF">BgramDRAFT_0853</name>
</gene>
<organism evidence="1 2">
    <name type="scientific">Paraburkholderia graminis (strain ATCC 700544 / DSM 17151 / LMG 18924 / NCIMB 13744 / C4D1M)</name>
    <dbReference type="NCBI Taxonomy" id="396598"/>
    <lineage>
        <taxon>Bacteria</taxon>
        <taxon>Pseudomonadati</taxon>
        <taxon>Pseudomonadota</taxon>
        <taxon>Betaproteobacteria</taxon>
        <taxon>Burkholderiales</taxon>
        <taxon>Burkholderiaceae</taxon>
        <taxon>Paraburkholderia</taxon>
    </lineage>
</organism>
<comment type="caution">
    <text evidence="1">The sequence shown here is derived from an EMBL/GenBank/DDBJ whole genome shotgun (WGS) entry which is preliminary data.</text>
</comment>
<accession>B1FUH9</accession>
<keyword evidence="2" id="KW-1185">Reference proteome</keyword>
<protein>
    <submittedName>
        <fullName evidence="1">Uncharacterized protein</fullName>
    </submittedName>
</protein>
<name>B1FUH9_PARG4</name>